<dbReference type="InterPro" id="IPR001019">
    <property type="entry name" value="Gprotein_alpha_su"/>
</dbReference>
<dbReference type="GO" id="GO:0005737">
    <property type="term" value="C:cytoplasm"/>
    <property type="evidence" value="ECO:0007669"/>
    <property type="project" value="TreeGrafter"/>
</dbReference>
<name>A0A165MNM3_9AGAM</name>
<evidence type="ECO:0000256" key="1">
    <source>
        <dbReference type="ARBA" id="ARBA00022723"/>
    </source>
</evidence>
<dbReference type="Gene3D" id="3.40.50.300">
    <property type="entry name" value="P-loop containing nucleotide triphosphate hydrolases"/>
    <property type="match status" value="2"/>
</dbReference>
<dbReference type="PANTHER" id="PTHR10218:SF360">
    <property type="entry name" value="GUANINE NUCLEOTIDE-BINDING PROTEIN SUBUNIT ALPHA HOMOLOG"/>
    <property type="match status" value="1"/>
</dbReference>
<keyword evidence="1 6" id="KW-0479">Metal-binding</keyword>
<gene>
    <name evidence="8" type="ORF">NEOLEDRAFT_1143248</name>
</gene>
<proteinExistence type="predicted"/>
<dbReference type="SMART" id="SM00275">
    <property type="entry name" value="G_alpha"/>
    <property type="match status" value="1"/>
</dbReference>
<dbReference type="PRINTS" id="PR00318">
    <property type="entry name" value="GPROTEINA"/>
</dbReference>
<dbReference type="InParanoid" id="A0A165MNM3"/>
<evidence type="ECO:0000256" key="2">
    <source>
        <dbReference type="ARBA" id="ARBA00022741"/>
    </source>
</evidence>
<dbReference type="CDD" id="cd00066">
    <property type="entry name" value="G-alpha"/>
    <property type="match status" value="1"/>
</dbReference>
<accession>A0A165MNM3</accession>
<dbReference type="Proteomes" id="UP000076761">
    <property type="component" value="Unassembled WGS sequence"/>
</dbReference>
<dbReference type="OrthoDB" id="5817230at2759"/>
<keyword evidence="4" id="KW-0807">Transducer</keyword>
<evidence type="ECO:0000313" key="8">
    <source>
        <dbReference type="EMBL" id="KZT18573.1"/>
    </source>
</evidence>
<keyword evidence="3 5" id="KW-0342">GTP-binding</keyword>
<dbReference type="PROSITE" id="PS51882">
    <property type="entry name" value="G_ALPHA"/>
    <property type="match status" value="1"/>
</dbReference>
<dbReference type="InterPro" id="IPR011025">
    <property type="entry name" value="GproteinA_insert"/>
</dbReference>
<sequence>MGRLSIENDPFACMTVPPTNETWEQKMARERCEAEAQQVSDEIDQKLRSERAALKKNKKSVKVLLLGQAESGKSTTLKNFQLAYAREAWQEERASWRAVIQLNLIRSVRTVFDAVLQEMSGNTLSCDSDDDEFANPTARSPFQFTEKHQLLRFRLMPLRRVEADLKRRLGAASEEATASLSPMTTPPLEEPDRVASPRPFEVSVRSWKDAFEMHCRSPKTSSIGHSSLESDDATDVIAECREDIKALWEDHIVKQVLKRRKVRVEESAGFFLNDIDRIAVHSYNPTDEDVMRARLRTVGIQEHHMTLDEGESRVSRPEFGRDWIIYDVGGCRTQRAAWVPYFEDVNAIIFLAPVSCFNERLTEDPRVNRLEDTFMLWKSLASSPLLAGVAIVLFMNKCDLLELKIKQGISVKKYMPSYGERENSARQVLKYLRGKFKEMLKQHSPRPRPFYAHATSVVDTKATAVTLTSVRDAILRDHLKEAEFVV</sequence>
<dbReference type="GO" id="GO:0031683">
    <property type="term" value="F:G-protein beta/gamma-subunit complex binding"/>
    <property type="evidence" value="ECO:0007669"/>
    <property type="project" value="InterPro"/>
</dbReference>
<evidence type="ECO:0000313" key="9">
    <source>
        <dbReference type="Proteomes" id="UP000076761"/>
    </source>
</evidence>
<dbReference type="GO" id="GO:0007188">
    <property type="term" value="P:adenylate cyclase-modulating G protein-coupled receptor signaling pathway"/>
    <property type="evidence" value="ECO:0007669"/>
    <property type="project" value="TreeGrafter"/>
</dbReference>
<feature type="binding site" evidence="5">
    <location>
        <begin position="396"/>
        <end position="399"/>
    </location>
    <ligand>
        <name>GTP</name>
        <dbReference type="ChEBI" id="CHEBI:37565"/>
    </ligand>
</feature>
<dbReference type="GO" id="GO:0046872">
    <property type="term" value="F:metal ion binding"/>
    <property type="evidence" value="ECO:0007669"/>
    <property type="project" value="UniProtKB-KW"/>
</dbReference>
<dbReference type="GO" id="GO:0005525">
    <property type="term" value="F:GTP binding"/>
    <property type="evidence" value="ECO:0007669"/>
    <property type="project" value="UniProtKB-KW"/>
</dbReference>
<dbReference type="GO" id="GO:0003924">
    <property type="term" value="F:GTPase activity"/>
    <property type="evidence" value="ECO:0007669"/>
    <property type="project" value="InterPro"/>
</dbReference>
<dbReference type="PANTHER" id="PTHR10218">
    <property type="entry name" value="GTP-BINDING PROTEIN ALPHA SUBUNIT"/>
    <property type="match status" value="1"/>
</dbReference>
<dbReference type="Pfam" id="PF00503">
    <property type="entry name" value="G-alpha"/>
    <property type="match status" value="1"/>
</dbReference>
<evidence type="ECO:0000256" key="5">
    <source>
        <dbReference type="PIRSR" id="PIRSR601019-1"/>
    </source>
</evidence>
<evidence type="ECO:0000256" key="4">
    <source>
        <dbReference type="ARBA" id="ARBA00023224"/>
    </source>
</evidence>
<dbReference type="FunFam" id="3.40.50.300:FF:000692">
    <property type="entry name" value="Guanine nucleotide-binding protein subunit alpha"/>
    <property type="match status" value="1"/>
</dbReference>
<dbReference type="AlphaFoldDB" id="A0A165MNM3"/>
<reference evidence="8 9" key="1">
    <citation type="journal article" date="2016" name="Mol. Biol. Evol.">
        <title>Comparative Genomics of Early-Diverging Mushroom-Forming Fungi Provides Insights into the Origins of Lignocellulose Decay Capabilities.</title>
        <authorList>
            <person name="Nagy L.G."/>
            <person name="Riley R."/>
            <person name="Tritt A."/>
            <person name="Adam C."/>
            <person name="Daum C."/>
            <person name="Floudas D."/>
            <person name="Sun H."/>
            <person name="Yadav J.S."/>
            <person name="Pangilinan J."/>
            <person name="Larsson K.H."/>
            <person name="Matsuura K."/>
            <person name="Barry K."/>
            <person name="Labutti K."/>
            <person name="Kuo R."/>
            <person name="Ohm R.A."/>
            <person name="Bhattacharya S.S."/>
            <person name="Shirouzu T."/>
            <person name="Yoshinaga Y."/>
            <person name="Martin F.M."/>
            <person name="Grigoriev I.V."/>
            <person name="Hibbett D.S."/>
        </authorList>
    </citation>
    <scope>NUCLEOTIDE SEQUENCE [LARGE SCALE GENOMIC DNA]</scope>
    <source>
        <strain evidence="8 9">HHB14362 ss-1</strain>
    </source>
</reference>
<feature type="binding site" evidence="6">
    <location>
        <position position="297"/>
    </location>
    <ligand>
        <name>Mg(2+)</name>
        <dbReference type="ChEBI" id="CHEBI:18420"/>
    </ligand>
</feature>
<evidence type="ECO:0000256" key="7">
    <source>
        <dbReference type="SAM" id="MobiDB-lite"/>
    </source>
</evidence>
<dbReference type="GO" id="GO:0001664">
    <property type="term" value="F:G protein-coupled receptor binding"/>
    <property type="evidence" value="ECO:0007669"/>
    <property type="project" value="TreeGrafter"/>
</dbReference>
<keyword evidence="2 5" id="KW-0547">Nucleotide-binding</keyword>
<dbReference type="SUPFAM" id="SSF47895">
    <property type="entry name" value="Transducin (alpha subunit), insertion domain"/>
    <property type="match status" value="1"/>
</dbReference>
<dbReference type="EMBL" id="KV425672">
    <property type="protein sequence ID" value="KZT18573.1"/>
    <property type="molecule type" value="Genomic_DNA"/>
</dbReference>
<dbReference type="STRING" id="1314782.A0A165MNM3"/>
<dbReference type="GO" id="GO:0005834">
    <property type="term" value="C:heterotrimeric G-protein complex"/>
    <property type="evidence" value="ECO:0007669"/>
    <property type="project" value="TreeGrafter"/>
</dbReference>
<keyword evidence="6" id="KW-0460">Magnesium</keyword>
<evidence type="ECO:0000256" key="6">
    <source>
        <dbReference type="PIRSR" id="PIRSR601019-2"/>
    </source>
</evidence>
<evidence type="ECO:0000256" key="3">
    <source>
        <dbReference type="ARBA" id="ARBA00023134"/>
    </source>
</evidence>
<organism evidence="8 9">
    <name type="scientific">Neolentinus lepideus HHB14362 ss-1</name>
    <dbReference type="NCBI Taxonomy" id="1314782"/>
    <lineage>
        <taxon>Eukaryota</taxon>
        <taxon>Fungi</taxon>
        <taxon>Dikarya</taxon>
        <taxon>Basidiomycota</taxon>
        <taxon>Agaricomycotina</taxon>
        <taxon>Agaricomycetes</taxon>
        <taxon>Gloeophyllales</taxon>
        <taxon>Gloeophyllaceae</taxon>
        <taxon>Neolentinus</taxon>
    </lineage>
</organism>
<protein>
    <submittedName>
        <fullName evidence="8">G-alpha-domain-containing protein</fullName>
    </submittedName>
</protein>
<dbReference type="InterPro" id="IPR027417">
    <property type="entry name" value="P-loop_NTPase"/>
</dbReference>
<feature type="region of interest" description="Disordered" evidence="7">
    <location>
        <begin position="172"/>
        <end position="196"/>
    </location>
</feature>
<keyword evidence="9" id="KW-1185">Reference proteome</keyword>
<dbReference type="SUPFAM" id="SSF52540">
    <property type="entry name" value="P-loop containing nucleoside triphosphate hydrolases"/>
    <property type="match status" value="1"/>
</dbReference>